<name>A0AAD5JQT5_ACENE</name>
<comment type="caution">
    <text evidence="1">The sequence shown here is derived from an EMBL/GenBank/DDBJ whole genome shotgun (WGS) entry which is preliminary data.</text>
</comment>
<organism evidence="1 2">
    <name type="scientific">Acer negundo</name>
    <name type="common">Box elder</name>
    <dbReference type="NCBI Taxonomy" id="4023"/>
    <lineage>
        <taxon>Eukaryota</taxon>
        <taxon>Viridiplantae</taxon>
        <taxon>Streptophyta</taxon>
        <taxon>Embryophyta</taxon>
        <taxon>Tracheophyta</taxon>
        <taxon>Spermatophyta</taxon>
        <taxon>Magnoliopsida</taxon>
        <taxon>eudicotyledons</taxon>
        <taxon>Gunneridae</taxon>
        <taxon>Pentapetalae</taxon>
        <taxon>rosids</taxon>
        <taxon>malvids</taxon>
        <taxon>Sapindales</taxon>
        <taxon>Sapindaceae</taxon>
        <taxon>Hippocastanoideae</taxon>
        <taxon>Acereae</taxon>
        <taxon>Acer</taxon>
    </lineage>
</organism>
<reference evidence="1 2" key="1">
    <citation type="journal article" date="2022" name="Plant J.">
        <title>Strategies of tolerance reflected in two North American maple genomes.</title>
        <authorList>
            <person name="McEvoy S.L."/>
            <person name="Sezen U.U."/>
            <person name="Trouern-Trend A."/>
            <person name="McMahon S.M."/>
            <person name="Schaberg P.G."/>
            <person name="Yang J."/>
            <person name="Wegrzyn J.L."/>
            <person name="Swenson N.G."/>
        </authorList>
    </citation>
    <scope>NUCLEOTIDE SEQUENCE [LARGE SCALE GENOMIC DNA]</scope>
    <source>
        <strain evidence="1">91603</strain>
    </source>
</reference>
<dbReference type="AlphaFoldDB" id="A0AAD5JQT5"/>
<keyword evidence="2" id="KW-1185">Reference proteome</keyword>
<evidence type="ECO:0000313" key="1">
    <source>
        <dbReference type="EMBL" id="KAI9198174.1"/>
    </source>
</evidence>
<sequence length="139" mass="15442">MKSKKIELGRPRSLLPIGEAISSAKKEEISRLSNTYGEDDLLRLLEKGIDRFNITEIVNFDVFVSQIARLVTPCLASLVTTQIDTLSSFSARSSSFGFQLNEYGSTIPIRGSFIRCFCDDSKKEMILSNPDGGDELILD</sequence>
<evidence type="ECO:0000313" key="2">
    <source>
        <dbReference type="Proteomes" id="UP001064489"/>
    </source>
</evidence>
<proteinExistence type="predicted"/>
<dbReference type="Proteomes" id="UP001064489">
    <property type="component" value="Chromosome 13"/>
</dbReference>
<dbReference type="EMBL" id="JAJSOW010000002">
    <property type="protein sequence ID" value="KAI9198174.1"/>
    <property type="molecule type" value="Genomic_DNA"/>
</dbReference>
<protein>
    <submittedName>
        <fullName evidence="1">Uncharacterized protein</fullName>
    </submittedName>
</protein>
<gene>
    <name evidence="1" type="ORF">LWI28_011350</name>
</gene>
<accession>A0AAD5JQT5</accession>